<dbReference type="STRING" id="1821621.A8C75_03655"/>
<keyword evidence="1" id="KW-0812">Transmembrane</keyword>
<organism evidence="2 3">
    <name type="scientific">Marinobacterium aestuarii</name>
    <dbReference type="NCBI Taxonomy" id="1821621"/>
    <lineage>
        <taxon>Bacteria</taxon>
        <taxon>Pseudomonadati</taxon>
        <taxon>Pseudomonadota</taxon>
        <taxon>Gammaproteobacteria</taxon>
        <taxon>Oceanospirillales</taxon>
        <taxon>Oceanospirillaceae</taxon>
        <taxon>Marinobacterium</taxon>
    </lineage>
</organism>
<name>A0A1A9EU36_9GAMM</name>
<sequence>MNRHYYISDDLDELETVEHELEAKGISTEQIHVLSENEAAVEQHHLPEVASFMKQDVVHSGEIGAIIGVVLAALLLGIAYGMGWTETAAGWIPFAFLAVIILGFCTWEGGFFGIQEPNAHFRRFKRLLKHGKHVFFVDVEPEQESILDQVVKQHPRLKLAGTGDGTPHWVVAWQQKWHQFKRTI</sequence>
<feature type="transmembrane region" description="Helical" evidence="1">
    <location>
        <begin position="88"/>
        <end position="114"/>
    </location>
</feature>
<dbReference type="AlphaFoldDB" id="A0A1A9EU36"/>
<gene>
    <name evidence="2" type="ORF">A8C75_03655</name>
</gene>
<reference evidence="3" key="1">
    <citation type="submission" date="2016-05" db="EMBL/GenBank/DDBJ databases">
        <authorList>
            <person name="Baek K."/>
            <person name="Yang S.-J."/>
        </authorList>
    </citation>
    <scope>NUCLEOTIDE SEQUENCE [LARGE SCALE GENOMIC DNA]</scope>
    <source>
        <strain evidence="3">ST58-10</strain>
    </source>
</reference>
<dbReference type="GO" id="GO:0051301">
    <property type="term" value="P:cell division"/>
    <property type="evidence" value="ECO:0007669"/>
    <property type="project" value="UniProtKB-KW"/>
</dbReference>
<evidence type="ECO:0000313" key="2">
    <source>
        <dbReference type="EMBL" id="ANG61654.1"/>
    </source>
</evidence>
<dbReference type="OrthoDB" id="5905880at2"/>
<evidence type="ECO:0000313" key="3">
    <source>
        <dbReference type="Proteomes" id="UP000078070"/>
    </source>
</evidence>
<reference evidence="2 3" key="2">
    <citation type="journal article" date="2018" name="Int. J. Syst. Evol. Microbiol.">
        <title>Marinobacterium aestuarii sp. nov., a benzene-degrading marine bacterium isolated from estuary sediment.</title>
        <authorList>
            <person name="Bae S.S."/>
            <person name="Jung J."/>
            <person name="Chung D."/>
            <person name="Baek K."/>
        </authorList>
    </citation>
    <scope>NUCLEOTIDE SEQUENCE [LARGE SCALE GENOMIC DNA]</scope>
    <source>
        <strain evidence="2 3">ST58-10</strain>
    </source>
</reference>
<keyword evidence="2" id="KW-0132">Cell division</keyword>
<keyword evidence="3" id="KW-1185">Reference proteome</keyword>
<protein>
    <submittedName>
        <fullName evidence="2">NAD/FAD-utilizing enzyme apparently involved in cell division</fullName>
    </submittedName>
</protein>
<keyword evidence="1" id="KW-0472">Membrane</keyword>
<dbReference type="EMBL" id="CP015839">
    <property type="protein sequence ID" value="ANG61654.1"/>
    <property type="molecule type" value="Genomic_DNA"/>
</dbReference>
<dbReference type="KEGG" id="mars:A8C75_03655"/>
<feature type="transmembrane region" description="Helical" evidence="1">
    <location>
        <begin position="63"/>
        <end position="82"/>
    </location>
</feature>
<accession>A0A1A9EU36</accession>
<dbReference type="Proteomes" id="UP000078070">
    <property type="component" value="Chromosome"/>
</dbReference>
<keyword evidence="2" id="KW-0131">Cell cycle</keyword>
<evidence type="ECO:0000256" key="1">
    <source>
        <dbReference type="SAM" id="Phobius"/>
    </source>
</evidence>
<proteinExistence type="predicted"/>
<keyword evidence="1" id="KW-1133">Transmembrane helix</keyword>
<dbReference type="RefSeq" id="WP_067378248.1">
    <property type="nucleotide sequence ID" value="NZ_CP015839.1"/>
</dbReference>